<dbReference type="EMBL" id="JAAWWK010000006">
    <property type="protein sequence ID" value="NKI19117.1"/>
    <property type="molecule type" value="Genomic_DNA"/>
</dbReference>
<reference evidence="1 2" key="1">
    <citation type="submission" date="2020-04" db="EMBL/GenBank/DDBJ databases">
        <authorList>
            <person name="Yoon J."/>
        </authorList>
    </citation>
    <scope>NUCLEOTIDE SEQUENCE [LARGE SCALE GENOMIC DNA]</scope>
    <source>
        <strain evidence="1 2">KMU-166</strain>
    </source>
</reference>
<gene>
    <name evidence="1" type="ORF">HCU74_17045</name>
</gene>
<comment type="caution">
    <text evidence="1">The sequence shown here is derived from an EMBL/GenBank/DDBJ whole genome shotgun (WGS) entry which is preliminary data.</text>
</comment>
<organism evidence="1 2">
    <name type="scientific">Spongiibacter thalassae</name>
    <dbReference type="NCBI Taxonomy" id="2721624"/>
    <lineage>
        <taxon>Bacteria</taxon>
        <taxon>Pseudomonadati</taxon>
        <taxon>Pseudomonadota</taxon>
        <taxon>Gammaproteobacteria</taxon>
        <taxon>Cellvibrionales</taxon>
        <taxon>Spongiibacteraceae</taxon>
        <taxon>Spongiibacter</taxon>
    </lineage>
</organism>
<dbReference type="RefSeq" id="WP_168451613.1">
    <property type="nucleotide sequence ID" value="NZ_JAAWWK010000006.1"/>
</dbReference>
<sequence>MIDLIGFEDGYTLEEATALINLHVLRKKQLVPTENANLQDLGYICGVIHINDEIEIIAKFPDVLIQLPKHKVEELLHILPDDDI</sequence>
<protein>
    <submittedName>
        <fullName evidence="1">Uncharacterized protein</fullName>
    </submittedName>
</protein>
<dbReference type="Proteomes" id="UP000765845">
    <property type="component" value="Unassembled WGS sequence"/>
</dbReference>
<keyword evidence="2" id="KW-1185">Reference proteome</keyword>
<accession>A0ABX1GKZ0</accession>
<evidence type="ECO:0000313" key="1">
    <source>
        <dbReference type="EMBL" id="NKI19117.1"/>
    </source>
</evidence>
<evidence type="ECO:0000313" key="2">
    <source>
        <dbReference type="Proteomes" id="UP000765845"/>
    </source>
</evidence>
<name>A0ABX1GKZ0_9GAMM</name>
<proteinExistence type="predicted"/>